<dbReference type="Proteomes" id="UP000660262">
    <property type="component" value="Unassembled WGS sequence"/>
</dbReference>
<evidence type="ECO:0000256" key="10">
    <source>
        <dbReference type="PIRSR" id="PIRSR601382-1"/>
    </source>
</evidence>
<keyword evidence="5 13" id="KW-0378">Hydrolase</keyword>
<feature type="chain" id="PRO_5032302162" description="alpha-1,2-Mannosidase" evidence="15">
    <location>
        <begin position="24"/>
        <end position="820"/>
    </location>
</feature>
<keyword evidence="13" id="KW-0326">Glycosidase</keyword>
<dbReference type="GO" id="GO:0005783">
    <property type="term" value="C:endoplasmic reticulum"/>
    <property type="evidence" value="ECO:0007669"/>
    <property type="project" value="TreeGrafter"/>
</dbReference>
<dbReference type="AlphaFoldDB" id="A0A830H4L5"/>
<evidence type="ECO:0000256" key="4">
    <source>
        <dbReference type="ARBA" id="ARBA00022723"/>
    </source>
</evidence>
<evidence type="ECO:0000256" key="11">
    <source>
        <dbReference type="PIRSR" id="PIRSR601382-2"/>
    </source>
</evidence>
<comment type="pathway">
    <text evidence="2">Protein modification; protein glycosylation.</text>
</comment>
<reference evidence="16" key="1">
    <citation type="submission" date="2020-10" db="EMBL/GenBank/DDBJ databases">
        <title>Unveiling of a novel bifunctional photoreceptor, Dualchrome1, isolated from a cosmopolitan green alga.</title>
        <authorList>
            <person name="Suzuki S."/>
            <person name="Kawachi M."/>
        </authorList>
    </citation>
    <scope>NUCLEOTIDE SEQUENCE</scope>
    <source>
        <strain evidence="16">NIES 2893</strain>
    </source>
</reference>
<evidence type="ECO:0000256" key="14">
    <source>
        <dbReference type="SAM" id="MobiDB-lite"/>
    </source>
</evidence>
<evidence type="ECO:0000256" key="3">
    <source>
        <dbReference type="ARBA" id="ARBA00007658"/>
    </source>
</evidence>
<dbReference type="GO" id="GO:0005509">
    <property type="term" value="F:calcium ion binding"/>
    <property type="evidence" value="ECO:0007669"/>
    <property type="project" value="InterPro"/>
</dbReference>
<feature type="active site" evidence="10">
    <location>
        <position position="450"/>
    </location>
</feature>
<feature type="active site" description="Proton donor" evidence="10">
    <location>
        <position position="286"/>
    </location>
</feature>
<evidence type="ECO:0000256" key="1">
    <source>
        <dbReference type="ARBA" id="ARBA00001913"/>
    </source>
</evidence>
<organism evidence="16 17">
    <name type="scientific">Pycnococcus provasolii</name>
    <dbReference type="NCBI Taxonomy" id="41880"/>
    <lineage>
        <taxon>Eukaryota</taxon>
        <taxon>Viridiplantae</taxon>
        <taxon>Chlorophyta</taxon>
        <taxon>Pseudoscourfieldiophyceae</taxon>
        <taxon>Pseudoscourfieldiales</taxon>
        <taxon>Pycnococcaceae</taxon>
        <taxon>Pycnococcus</taxon>
    </lineage>
</organism>
<comment type="caution">
    <text evidence="16">The sequence shown here is derived from an EMBL/GenBank/DDBJ whole genome shotgun (WGS) entry which is preliminary data.</text>
</comment>
<comment type="catalytic activity">
    <reaction evidence="8">
        <text>N(4)-(alpha-D-Man-(1-&gt;2)-alpha-D-Man-(1-&gt;2)-alpha-D-Man-(1-&gt;3)-[alpha-D-Man-(1-&gt;3)-[alpha-D-Man-(1-&gt;2)-alpha-D-Man-(1-&gt;6)]-alpha-D-Man-(1-&gt;6)]-beta-D-Man-(1-&gt;4)-beta-D-GlcNAc-(1-&gt;4)-beta-D-GlcNAc)-L-asparaginyl-[protein] (N-glucan mannose isomer 8A1,2,3B1,3) + 3 H2O = N(4)-(alpha-D-Man-(1-&gt;3)-[alpha-D-Man-(1-&gt;3)-[alpha-D-Man-(1-&gt;6)]-alpha-D-Man-(1-&gt;6)]-beta-D-Man-(1-&gt;4)-beta-D-GlcNAc-(1-&gt;4)-beta-D-GlcNAc)-L-asparaginyl-[protein] (N-glucan mannose isomer 5A1,2) + 3 beta-D-mannose</text>
        <dbReference type="Rhea" id="RHEA:56028"/>
        <dbReference type="Rhea" id="RHEA-COMP:14358"/>
        <dbReference type="Rhea" id="RHEA-COMP:14367"/>
        <dbReference type="ChEBI" id="CHEBI:15377"/>
        <dbReference type="ChEBI" id="CHEBI:28563"/>
        <dbReference type="ChEBI" id="CHEBI:59087"/>
        <dbReference type="ChEBI" id="CHEBI:60628"/>
        <dbReference type="EC" id="3.2.1.113"/>
    </reaction>
</comment>
<evidence type="ECO:0000256" key="8">
    <source>
        <dbReference type="ARBA" id="ARBA00047669"/>
    </source>
</evidence>
<accession>A0A830H4L5</accession>
<comment type="catalytic activity">
    <reaction evidence="9">
        <text>N(4)-(alpha-D-Man-(1-&gt;2)-alpha-D-Man-(1-&gt;2)-alpha-D-Man-(1-&gt;3)-[alpha-D-Man-(1-&gt;2)-alpha-D-Man-(1-&gt;3)-[alpha-D-Man-(1-&gt;2)-alpha-D-Man-(1-&gt;6)]-alpha-D-Man-(1-&gt;6)]-beta-D-Man-(1-&gt;4)-beta-D-GlcNAc-(1-&gt;4)-beta-D-GlcNAc)-L-asparaginyl-[protein] (N-glucan mannose isomer 9A1,2,3B1,2,3) + 4 H2O = N(4)-(alpha-D-Man-(1-&gt;3)-[alpha-D-Man-(1-&gt;3)-[alpha-D-Man-(1-&gt;6)]-alpha-D-Man-(1-&gt;6)]-beta-D-Man-(1-&gt;4)-beta-D-GlcNAc-(1-&gt;4)-beta-D-GlcNAc)-L-asparaginyl-[protein] (N-glucan mannose isomer 5A1,2) + 4 beta-D-mannose</text>
        <dbReference type="Rhea" id="RHEA:56008"/>
        <dbReference type="Rhea" id="RHEA-COMP:14356"/>
        <dbReference type="Rhea" id="RHEA-COMP:14367"/>
        <dbReference type="ChEBI" id="CHEBI:15377"/>
        <dbReference type="ChEBI" id="CHEBI:28563"/>
        <dbReference type="ChEBI" id="CHEBI:59087"/>
        <dbReference type="ChEBI" id="CHEBI:139493"/>
        <dbReference type="EC" id="3.2.1.113"/>
    </reaction>
</comment>
<evidence type="ECO:0000256" key="2">
    <source>
        <dbReference type="ARBA" id="ARBA00004922"/>
    </source>
</evidence>
<feature type="binding site" evidence="11">
    <location>
        <position position="811"/>
    </location>
    <ligand>
        <name>Ca(2+)</name>
        <dbReference type="ChEBI" id="CHEBI:29108"/>
    </ligand>
</feature>
<dbReference type="PANTHER" id="PTHR11742:SF55">
    <property type="entry name" value="ENDOPLASMIC RETICULUM MANNOSYL-OLIGOSACCHARIDE 1,2-ALPHA-MANNOSIDASE"/>
    <property type="match status" value="1"/>
</dbReference>
<keyword evidence="17" id="KW-1185">Reference proteome</keyword>
<dbReference type="PRINTS" id="PR00747">
    <property type="entry name" value="GLYHDRLASE47"/>
</dbReference>
<feature type="disulfide bond" evidence="12">
    <location>
        <begin position="530"/>
        <end position="592"/>
    </location>
</feature>
<dbReference type="Pfam" id="PF01532">
    <property type="entry name" value="Glyco_hydro_47"/>
    <property type="match status" value="2"/>
</dbReference>
<evidence type="ECO:0000256" key="12">
    <source>
        <dbReference type="PIRSR" id="PIRSR601382-3"/>
    </source>
</evidence>
<dbReference type="InterPro" id="IPR050749">
    <property type="entry name" value="Glycosyl_Hydrolase_47"/>
</dbReference>
<evidence type="ECO:0000313" key="17">
    <source>
        <dbReference type="Proteomes" id="UP000660262"/>
    </source>
</evidence>
<dbReference type="InterPro" id="IPR001382">
    <property type="entry name" value="Glyco_hydro_47"/>
</dbReference>
<dbReference type="GO" id="GO:0005975">
    <property type="term" value="P:carbohydrate metabolic process"/>
    <property type="evidence" value="ECO:0007669"/>
    <property type="project" value="InterPro"/>
</dbReference>
<comment type="similarity">
    <text evidence="3 13">Belongs to the glycosyl hydrolase 47 family.</text>
</comment>
<dbReference type="Gene3D" id="1.50.10.10">
    <property type="match status" value="1"/>
</dbReference>
<evidence type="ECO:0000256" key="6">
    <source>
        <dbReference type="ARBA" id="ARBA00022837"/>
    </source>
</evidence>
<evidence type="ECO:0000256" key="13">
    <source>
        <dbReference type="RuleBase" id="RU361193"/>
    </source>
</evidence>
<gene>
    <name evidence="16" type="ORF">PPROV_000032400</name>
</gene>
<feature type="compositionally biased region" description="Basic residues" evidence="14">
    <location>
        <begin position="667"/>
        <end position="679"/>
    </location>
</feature>
<comment type="cofactor">
    <cofactor evidence="1 11">
        <name>Ca(2+)</name>
        <dbReference type="ChEBI" id="CHEBI:29108"/>
    </cofactor>
</comment>
<dbReference type="EC" id="3.2.1.-" evidence="13"/>
<keyword evidence="15" id="KW-0732">Signal</keyword>
<dbReference type="SUPFAM" id="SSF48225">
    <property type="entry name" value="Seven-hairpin glycosidases"/>
    <property type="match status" value="1"/>
</dbReference>
<name>A0A830H4L5_9CHLO</name>
<sequence length="820" mass="88735">MAPPVGWPVVFGFSSLLFMAAAAAVAVAAVAAVLMSSSQSVHLVTGASGDWRGDDGDDVSSHQRFPFLDHLKSGGGGGSGGADVGNQGQHTLGGGVNDEPYARLREPDPAVYAEPDDVEAANAVWENACAEEAKGEEEGEGDVIPESCDGRNARQCRAAVTNAIAHAWHGYEQHAWGHDDLTPDGPNGQPAGVDWLRFGLTIVDSLDTLLLANLTDEFERAREWVRTCLHFDLEYGVCQASPRETSEGHPMSGARRKPICTCASQRRGGGGGDGGGSGQRSVNVFETTIRVIGGLLGAHTLVNNRGDVADSIFVDKAREFARGLEPAFMTRSGIPMSDINPATGEAAGPGWIDASSVAEAGSILLEFVTAGRLSEDNMLSELVDNAMKKIMDLSTIWTDGCPGLVPTFLKVDEDDAPLNAAFASDRGRRSTASRPSSVGDFASSFGGRSDSYYETLLKGYLLSNKTRLDMLHMYRMAVNCARSVLVRRTSGGLWAIGKCAFKGGANHRAESGSSSPPSCTYTPQMDHLACFLPGTLALGWMNGADGRSGDLNATLKYNHESRDADHDGGMNTEGFPDELDDLALARELMRTCWESYARTPMGMGPEIVHFQVASARQRRDYRRVSAGAGVGGGMAASYLRSLWARDSTGADEWYASPGSEGAERSRKAGRRRAARSRRTQPRLREIQLGLGLHVKLTDAHHILRPEMVESLYYLWLATGDPMYREWGRQYLVTLNWCCRLRDGGFGGLDSVLSADADWEEEDSMGHVPEEHARKKMESFFLAESLKYLLLLFSDADRGDPVPNVFEYIYNTEAHPMKVLD</sequence>
<dbReference type="OrthoDB" id="8118055at2759"/>
<feature type="active site" description="Proton donor" evidence="10">
    <location>
        <position position="606"/>
    </location>
</feature>
<evidence type="ECO:0000256" key="9">
    <source>
        <dbReference type="ARBA" id="ARBA00048605"/>
    </source>
</evidence>
<keyword evidence="7 12" id="KW-1015">Disulfide bond</keyword>
<keyword evidence="4 11" id="KW-0479">Metal-binding</keyword>
<protein>
    <recommendedName>
        <fullName evidence="13">alpha-1,2-Mannosidase</fullName>
        <ecNumber evidence="13">3.2.1.-</ecNumber>
    </recommendedName>
</protein>
<feature type="region of interest" description="Disordered" evidence="14">
    <location>
        <begin position="654"/>
        <end position="679"/>
    </location>
</feature>
<keyword evidence="6 11" id="KW-0106">Calcium</keyword>
<evidence type="ECO:0000256" key="15">
    <source>
        <dbReference type="SAM" id="SignalP"/>
    </source>
</evidence>
<evidence type="ECO:0000256" key="7">
    <source>
        <dbReference type="ARBA" id="ARBA00023157"/>
    </source>
</evidence>
<evidence type="ECO:0000256" key="5">
    <source>
        <dbReference type="ARBA" id="ARBA00022801"/>
    </source>
</evidence>
<dbReference type="InterPro" id="IPR012341">
    <property type="entry name" value="6hp_glycosidase-like_sf"/>
</dbReference>
<evidence type="ECO:0000313" key="16">
    <source>
        <dbReference type="EMBL" id="GHP01568.1"/>
    </source>
</evidence>
<dbReference type="InterPro" id="IPR036026">
    <property type="entry name" value="Seven-hairpin_glycosidases"/>
</dbReference>
<feature type="active site" evidence="10">
    <location>
        <position position="706"/>
    </location>
</feature>
<dbReference type="GO" id="GO:0004571">
    <property type="term" value="F:mannosyl-oligosaccharide 1,2-alpha-mannosidase activity"/>
    <property type="evidence" value="ECO:0007669"/>
    <property type="project" value="UniProtKB-EC"/>
</dbReference>
<proteinExistence type="inferred from homology"/>
<dbReference type="EMBL" id="BNJQ01000001">
    <property type="protein sequence ID" value="GHP01568.1"/>
    <property type="molecule type" value="Genomic_DNA"/>
</dbReference>
<dbReference type="GO" id="GO:0016020">
    <property type="term" value="C:membrane"/>
    <property type="evidence" value="ECO:0007669"/>
    <property type="project" value="InterPro"/>
</dbReference>
<feature type="signal peptide" evidence="15">
    <location>
        <begin position="1"/>
        <end position="23"/>
    </location>
</feature>
<dbReference type="PANTHER" id="PTHR11742">
    <property type="entry name" value="MANNOSYL-OLIGOSACCHARIDE ALPHA-1,2-MANNOSIDASE-RELATED"/>
    <property type="match status" value="1"/>
</dbReference>